<feature type="region of interest" description="Disordered" evidence="1">
    <location>
        <begin position="1"/>
        <end position="55"/>
    </location>
</feature>
<organism evidence="2 3">
    <name type="scientific">Actinomadura napierensis</name>
    <dbReference type="NCBI Taxonomy" id="267854"/>
    <lineage>
        <taxon>Bacteria</taxon>
        <taxon>Bacillati</taxon>
        <taxon>Actinomycetota</taxon>
        <taxon>Actinomycetes</taxon>
        <taxon>Streptosporangiales</taxon>
        <taxon>Thermomonosporaceae</taxon>
        <taxon>Actinomadura</taxon>
    </lineage>
</organism>
<keyword evidence="3" id="KW-1185">Reference proteome</keyword>
<evidence type="ECO:0000256" key="1">
    <source>
        <dbReference type="SAM" id="MobiDB-lite"/>
    </source>
</evidence>
<evidence type="ECO:0000313" key="3">
    <source>
        <dbReference type="Proteomes" id="UP001501020"/>
    </source>
</evidence>
<feature type="compositionally biased region" description="Low complexity" evidence="1">
    <location>
        <begin position="7"/>
        <end position="18"/>
    </location>
</feature>
<dbReference type="InterPro" id="IPR021678">
    <property type="entry name" value="DUF3263"/>
</dbReference>
<proteinExistence type="predicted"/>
<sequence>MRAANAPGDVPGDVPPQDGGDGGMDDGSSLKRVTDQPTDPSATGEDGLDEDTVFPADLLSERDRRILSFERKWWKYAGAKEQAIRETFDMSATRYYQLLNILIDRPEALECDPMLVKRLRRMRSQRQRQRAARRLGIRP</sequence>
<dbReference type="Pfam" id="PF11662">
    <property type="entry name" value="DUF3263"/>
    <property type="match status" value="1"/>
</dbReference>
<comment type="caution">
    <text evidence="2">The sequence shown here is derived from an EMBL/GenBank/DDBJ whole genome shotgun (WGS) entry which is preliminary data.</text>
</comment>
<evidence type="ECO:0008006" key="4">
    <source>
        <dbReference type="Google" id="ProtNLM"/>
    </source>
</evidence>
<protein>
    <recommendedName>
        <fullName evidence="4">DUF3263 domain-containing protein</fullName>
    </recommendedName>
</protein>
<dbReference type="EMBL" id="BAAAMR010000072">
    <property type="protein sequence ID" value="GAA2156527.1"/>
    <property type="molecule type" value="Genomic_DNA"/>
</dbReference>
<gene>
    <name evidence="2" type="ORF">GCM10009727_65330</name>
</gene>
<reference evidence="3" key="1">
    <citation type="journal article" date="2019" name="Int. J. Syst. Evol. Microbiol.">
        <title>The Global Catalogue of Microorganisms (GCM) 10K type strain sequencing project: providing services to taxonomists for standard genome sequencing and annotation.</title>
        <authorList>
            <consortium name="The Broad Institute Genomics Platform"/>
            <consortium name="The Broad Institute Genome Sequencing Center for Infectious Disease"/>
            <person name="Wu L."/>
            <person name="Ma J."/>
        </authorList>
    </citation>
    <scope>NUCLEOTIDE SEQUENCE [LARGE SCALE GENOMIC DNA]</scope>
    <source>
        <strain evidence="3">JCM 13850</strain>
    </source>
</reference>
<evidence type="ECO:0000313" key="2">
    <source>
        <dbReference type="EMBL" id="GAA2156527.1"/>
    </source>
</evidence>
<dbReference type="Proteomes" id="UP001501020">
    <property type="component" value="Unassembled WGS sequence"/>
</dbReference>
<name>A0ABP5M3K2_9ACTN</name>
<accession>A0ABP5M3K2</accession>